<evidence type="ECO:0000313" key="3">
    <source>
        <dbReference type="Proteomes" id="UP001603857"/>
    </source>
</evidence>
<organism evidence="2 3">
    <name type="scientific">Flemingia macrophylla</name>
    <dbReference type="NCBI Taxonomy" id="520843"/>
    <lineage>
        <taxon>Eukaryota</taxon>
        <taxon>Viridiplantae</taxon>
        <taxon>Streptophyta</taxon>
        <taxon>Embryophyta</taxon>
        <taxon>Tracheophyta</taxon>
        <taxon>Spermatophyta</taxon>
        <taxon>Magnoliopsida</taxon>
        <taxon>eudicotyledons</taxon>
        <taxon>Gunneridae</taxon>
        <taxon>Pentapetalae</taxon>
        <taxon>rosids</taxon>
        <taxon>fabids</taxon>
        <taxon>Fabales</taxon>
        <taxon>Fabaceae</taxon>
        <taxon>Papilionoideae</taxon>
        <taxon>50 kb inversion clade</taxon>
        <taxon>NPAAA clade</taxon>
        <taxon>indigoferoid/millettioid clade</taxon>
        <taxon>Phaseoleae</taxon>
        <taxon>Flemingia</taxon>
    </lineage>
</organism>
<reference evidence="2 3" key="1">
    <citation type="submission" date="2024-08" db="EMBL/GenBank/DDBJ databases">
        <title>Insights into the chromosomal genome structure of Flemingia macrophylla.</title>
        <authorList>
            <person name="Ding Y."/>
            <person name="Zhao Y."/>
            <person name="Bi W."/>
            <person name="Wu M."/>
            <person name="Zhao G."/>
            <person name="Gong Y."/>
            <person name="Li W."/>
            <person name="Zhang P."/>
        </authorList>
    </citation>
    <scope>NUCLEOTIDE SEQUENCE [LARGE SCALE GENOMIC DNA]</scope>
    <source>
        <strain evidence="2">DYQJB</strain>
        <tissue evidence="2">Leaf</tissue>
    </source>
</reference>
<sequence>MQLMFIRVSDENELIEPVFPFFPRFVGTDYYLQKPPLEGSGLFTQRESVQVRTMLKSLVLVCGDNQWFYRWLNISENEAPGGEQRSGHGGLSRRNCEVRSQVGILIQLRSSTAFCSAADVHEFRRGCGEFGHGGCVSCGASEWSFLKAQRPNGNSISESTKGKKTPPKQEQAETLKHCKIVKSVLISLITDYDFKRTALKLRTLCLRQLPPLAQQNTKMEHPSTPASSSGSNSDLNIPENLIYRTIHEVEVTRKNLVSYEMKSENRFNTT</sequence>
<evidence type="ECO:0000256" key="1">
    <source>
        <dbReference type="SAM" id="MobiDB-lite"/>
    </source>
</evidence>
<proteinExistence type="predicted"/>
<accession>A0ABD1MK11</accession>
<dbReference type="EMBL" id="JBGMDY010000004">
    <property type="protein sequence ID" value="KAL2336130.1"/>
    <property type="molecule type" value="Genomic_DNA"/>
</dbReference>
<feature type="compositionally biased region" description="Low complexity" evidence="1">
    <location>
        <begin position="223"/>
        <end position="233"/>
    </location>
</feature>
<dbReference type="Proteomes" id="UP001603857">
    <property type="component" value="Unassembled WGS sequence"/>
</dbReference>
<dbReference type="AlphaFoldDB" id="A0ABD1MK11"/>
<evidence type="ECO:0000313" key="2">
    <source>
        <dbReference type="EMBL" id="KAL2336130.1"/>
    </source>
</evidence>
<name>A0ABD1MK11_9FABA</name>
<comment type="caution">
    <text evidence="2">The sequence shown here is derived from an EMBL/GenBank/DDBJ whole genome shotgun (WGS) entry which is preliminary data.</text>
</comment>
<feature type="region of interest" description="Disordered" evidence="1">
    <location>
        <begin position="150"/>
        <end position="172"/>
    </location>
</feature>
<gene>
    <name evidence="2" type="ORF">Fmac_010576</name>
</gene>
<protein>
    <submittedName>
        <fullName evidence="2">Uncharacterized protein</fullName>
    </submittedName>
</protein>
<keyword evidence="3" id="KW-1185">Reference proteome</keyword>
<feature type="region of interest" description="Disordered" evidence="1">
    <location>
        <begin position="214"/>
        <end position="235"/>
    </location>
</feature>